<evidence type="ECO:0000313" key="5">
    <source>
        <dbReference type="EMBL" id="QUN05163.1"/>
    </source>
</evidence>
<evidence type="ECO:0000256" key="3">
    <source>
        <dbReference type="ARBA" id="ARBA00023163"/>
    </source>
</evidence>
<organism evidence="5 6">
    <name type="scientific">Shewanella yunxiaonensis</name>
    <dbReference type="NCBI Taxonomy" id="2829809"/>
    <lineage>
        <taxon>Bacteria</taxon>
        <taxon>Pseudomonadati</taxon>
        <taxon>Pseudomonadota</taxon>
        <taxon>Gammaproteobacteria</taxon>
        <taxon>Alteromonadales</taxon>
        <taxon>Shewanellaceae</taxon>
        <taxon>Shewanella</taxon>
    </lineage>
</organism>
<dbReference type="Proteomes" id="UP000679575">
    <property type="component" value="Chromosome"/>
</dbReference>
<reference evidence="5 6" key="1">
    <citation type="submission" date="2021-04" db="EMBL/GenBank/DDBJ databases">
        <title>Novel species identification of genus Shewanella.</title>
        <authorList>
            <person name="Liu G."/>
        </authorList>
    </citation>
    <scope>NUCLEOTIDE SEQUENCE [LARGE SCALE GENOMIC DNA]</scope>
    <source>
        <strain evidence="5 6">FJAT-54481</strain>
    </source>
</reference>
<dbReference type="Pfam" id="PF12833">
    <property type="entry name" value="HTH_18"/>
    <property type="match status" value="1"/>
</dbReference>
<keyword evidence="6" id="KW-1185">Reference proteome</keyword>
<dbReference type="InterPro" id="IPR050908">
    <property type="entry name" value="SmbC-like"/>
</dbReference>
<keyword evidence="3" id="KW-0804">Transcription</keyword>
<dbReference type="InterPro" id="IPR020449">
    <property type="entry name" value="Tscrpt_reg_AraC-type_HTH"/>
</dbReference>
<evidence type="ECO:0000256" key="2">
    <source>
        <dbReference type="ARBA" id="ARBA00023125"/>
    </source>
</evidence>
<evidence type="ECO:0000256" key="1">
    <source>
        <dbReference type="ARBA" id="ARBA00023015"/>
    </source>
</evidence>
<gene>
    <name evidence="5" type="ORF">KDN34_13270</name>
</gene>
<dbReference type="PRINTS" id="PR00032">
    <property type="entry name" value="HTHARAC"/>
</dbReference>
<dbReference type="PANTHER" id="PTHR40055">
    <property type="entry name" value="TRANSCRIPTIONAL REGULATOR YGIV-RELATED"/>
    <property type="match status" value="1"/>
</dbReference>
<dbReference type="SUPFAM" id="SSF55136">
    <property type="entry name" value="Probable bacterial effector-binding domain"/>
    <property type="match status" value="1"/>
</dbReference>
<dbReference type="InterPro" id="IPR009057">
    <property type="entry name" value="Homeodomain-like_sf"/>
</dbReference>
<protein>
    <submittedName>
        <fullName evidence="5">AraC family transcriptional regulator</fullName>
    </submittedName>
</protein>
<keyword evidence="1" id="KW-0805">Transcription regulation</keyword>
<dbReference type="InterPro" id="IPR018060">
    <property type="entry name" value="HTH_AraC"/>
</dbReference>
<feature type="domain" description="HTH araC/xylS-type" evidence="4">
    <location>
        <begin position="13"/>
        <end position="111"/>
    </location>
</feature>
<dbReference type="Gene3D" id="3.20.80.10">
    <property type="entry name" value="Regulatory factor, effector binding domain"/>
    <property type="match status" value="1"/>
</dbReference>
<dbReference type="SMART" id="SM00871">
    <property type="entry name" value="AraC_E_bind"/>
    <property type="match status" value="1"/>
</dbReference>
<evidence type="ECO:0000259" key="4">
    <source>
        <dbReference type="PROSITE" id="PS01124"/>
    </source>
</evidence>
<dbReference type="SMART" id="SM00342">
    <property type="entry name" value="HTH_ARAC"/>
    <property type="match status" value="1"/>
</dbReference>
<dbReference type="InterPro" id="IPR011256">
    <property type="entry name" value="Reg_factor_effector_dom_sf"/>
</dbReference>
<dbReference type="Pfam" id="PF06445">
    <property type="entry name" value="GyrI-like"/>
    <property type="match status" value="1"/>
</dbReference>
<name>A0ABX7YQW4_9GAMM</name>
<dbReference type="Gene3D" id="1.10.10.60">
    <property type="entry name" value="Homeodomain-like"/>
    <property type="match status" value="2"/>
</dbReference>
<keyword evidence="2" id="KW-0238">DNA-binding</keyword>
<accession>A0ABX7YQW4</accession>
<dbReference type="RefSeq" id="WP_212594198.1">
    <property type="nucleotide sequence ID" value="NZ_CP073587.1"/>
</dbReference>
<dbReference type="EMBL" id="CP073587">
    <property type="protein sequence ID" value="QUN05163.1"/>
    <property type="molecule type" value="Genomic_DNA"/>
</dbReference>
<sequence>MKGVSERHQQSIQRVCEYIQQHLDEELSAEQLSEVAACSRFHFHRIFMAFMGLSTTRYIQRVKLRRASFQLAFEQQKIIDIAIEAGFGSSEAFTRAFKSSFLQTPSQFRTQPDWQHWHSVLQLPMIAKEDYIMDVKIVDFPPRNIAYLSHRGSPQRVLDSAAKFIAWRKQTGLSPVASSETYAVPYSDPNTVAPEDFRLDICGTIQQSQIPYNEFGVIAGTLPGGRCAVARHYGSHDHIGDTVYRLYREWLPQSGEELRDFPCYFHWLNFVHEVDESELMTDVYLPLK</sequence>
<dbReference type="PANTHER" id="PTHR40055:SF1">
    <property type="entry name" value="TRANSCRIPTIONAL REGULATOR YGIV-RELATED"/>
    <property type="match status" value="1"/>
</dbReference>
<dbReference type="InterPro" id="IPR010499">
    <property type="entry name" value="AraC_E-bd"/>
</dbReference>
<proteinExistence type="predicted"/>
<dbReference type="InterPro" id="IPR029442">
    <property type="entry name" value="GyrI-like"/>
</dbReference>
<dbReference type="PROSITE" id="PS01124">
    <property type="entry name" value="HTH_ARAC_FAMILY_2"/>
    <property type="match status" value="1"/>
</dbReference>
<evidence type="ECO:0000313" key="6">
    <source>
        <dbReference type="Proteomes" id="UP000679575"/>
    </source>
</evidence>
<dbReference type="SUPFAM" id="SSF46689">
    <property type="entry name" value="Homeodomain-like"/>
    <property type="match status" value="2"/>
</dbReference>